<dbReference type="EMBL" id="JACBKZ010000014">
    <property type="protein sequence ID" value="KAF5933235.1"/>
    <property type="molecule type" value="Genomic_DNA"/>
</dbReference>
<evidence type="ECO:0000313" key="3">
    <source>
        <dbReference type="Proteomes" id="UP000593564"/>
    </source>
</evidence>
<gene>
    <name evidence="2" type="ORF">HYC85_029406</name>
</gene>
<feature type="compositionally biased region" description="Basic and acidic residues" evidence="1">
    <location>
        <begin position="1"/>
        <end position="22"/>
    </location>
</feature>
<proteinExistence type="predicted"/>
<protein>
    <submittedName>
        <fullName evidence="2">Uncharacterized protein</fullName>
    </submittedName>
</protein>
<dbReference type="AlphaFoldDB" id="A0A7J7FY67"/>
<comment type="caution">
    <text evidence="2">The sequence shown here is derived from an EMBL/GenBank/DDBJ whole genome shotgun (WGS) entry which is preliminary data.</text>
</comment>
<accession>A0A7J7FY67</accession>
<name>A0A7J7FY67_CAMSI</name>
<evidence type="ECO:0000256" key="1">
    <source>
        <dbReference type="SAM" id="MobiDB-lite"/>
    </source>
</evidence>
<keyword evidence="3" id="KW-1185">Reference proteome</keyword>
<feature type="region of interest" description="Disordered" evidence="1">
    <location>
        <begin position="1"/>
        <end position="25"/>
    </location>
</feature>
<evidence type="ECO:0000313" key="2">
    <source>
        <dbReference type="EMBL" id="KAF5933235.1"/>
    </source>
</evidence>
<reference evidence="2 3" key="2">
    <citation type="submission" date="2020-07" db="EMBL/GenBank/DDBJ databases">
        <title>Genome assembly of wild tea tree DASZ reveals pedigree and selection history of tea varieties.</title>
        <authorList>
            <person name="Zhang W."/>
        </authorList>
    </citation>
    <scope>NUCLEOTIDE SEQUENCE [LARGE SCALE GENOMIC DNA]</scope>
    <source>
        <strain evidence="3">cv. G240</strain>
        <tissue evidence="2">Leaf</tissue>
    </source>
</reference>
<dbReference type="Proteomes" id="UP000593564">
    <property type="component" value="Unassembled WGS sequence"/>
</dbReference>
<reference evidence="3" key="1">
    <citation type="journal article" date="2020" name="Nat. Commun.">
        <title>Genome assembly of wild tea tree DASZ reveals pedigree and selection history of tea varieties.</title>
        <authorList>
            <person name="Zhang W."/>
            <person name="Zhang Y."/>
            <person name="Qiu H."/>
            <person name="Guo Y."/>
            <person name="Wan H."/>
            <person name="Zhang X."/>
            <person name="Scossa F."/>
            <person name="Alseekh S."/>
            <person name="Zhang Q."/>
            <person name="Wang P."/>
            <person name="Xu L."/>
            <person name="Schmidt M.H."/>
            <person name="Jia X."/>
            <person name="Li D."/>
            <person name="Zhu A."/>
            <person name="Guo F."/>
            <person name="Chen W."/>
            <person name="Ni D."/>
            <person name="Usadel B."/>
            <person name="Fernie A.R."/>
            <person name="Wen W."/>
        </authorList>
    </citation>
    <scope>NUCLEOTIDE SEQUENCE [LARGE SCALE GENOMIC DNA]</scope>
    <source>
        <strain evidence="3">cv. G240</strain>
    </source>
</reference>
<sequence length="49" mass="5485">MDRWDGTRIDMGHMEDCHKDTTGKGPSGNNIALYSNISIWSSAVIFRIS</sequence>
<organism evidence="2 3">
    <name type="scientific">Camellia sinensis</name>
    <name type="common">Tea plant</name>
    <name type="synonym">Thea sinensis</name>
    <dbReference type="NCBI Taxonomy" id="4442"/>
    <lineage>
        <taxon>Eukaryota</taxon>
        <taxon>Viridiplantae</taxon>
        <taxon>Streptophyta</taxon>
        <taxon>Embryophyta</taxon>
        <taxon>Tracheophyta</taxon>
        <taxon>Spermatophyta</taxon>
        <taxon>Magnoliopsida</taxon>
        <taxon>eudicotyledons</taxon>
        <taxon>Gunneridae</taxon>
        <taxon>Pentapetalae</taxon>
        <taxon>asterids</taxon>
        <taxon>Ericales</taxon>
        <taxon>Theaceae</taxon>
        <taxon>Camellia</taxon>
    </lineage>
</organism>